<accession>A0ABD5U8W0</accession>
<proteinExistence type="predicted"/>
<sequence length="107" mass="11895">MSTGLRTTSGEREAVADVGVGVEFAGWLVARTGVQRSRMALGPNPTVVDLVEELTDRHGVQVRPALLEGDRLRGDTVALRQDDGRWERVFGDTRLSNGDRVRFEFRE</sequence>
<dbReference type="AlphaFoldDB" id="A0ABD5U8W0"/>
<gene>
    <name evidence="1" type="ORF">ACFQHK_05465</name>
</gene>
<organism evidence="1 2">
    <name type="scientific">Halomarina ordinaria</name>
    <dbReference type="NCBI Taxonomy" id="3033939"/>
    <lineage>
        <taxon>Archaea</taxon>
        <taxon>Methanobacteriati</taxon>
        <taxon>Methanobacteriota</taxon>
        <taxon>Stenosarchaea group</taxon>
        <taxon>Halobacteria</taxon>
        <taxon>Halobacteriales</taxon>
        <taxon>Natronomonadaceae</taxon>
        <taxon>Halomarina</taxon>
    </lineage>
</organism>
<reference evidence="1 2" key="1">
    <citation type="journal article" date="2019" name="Int. J. Syst. Evol. Microbiol.">
        <title>The Global Catalogue of Microorganisms (GCM) 10K type strain sequencing project: providing services to taxonomists for standard genome sequencing and annotation.</title>
        <authorList>
            <consortium name="The Broad Institute Genomics Platform"/>
            <consortium name="The Broad Institute Genome Sequencing Center for Infectious Disease"/>
            <person name="Wu L."/>
            <person name="Ma J."/>
        </authorList>
    </citation>
    <scope>NUCLEOTIDE SEQUENCE [LARGE SCALE GENOMIC DNA]</scope>
    <source>
        <strain evidence="1 2">PSRA2</strain>
    </source>
</reference>
<comment type="caution">
    <text evidence="1">The sequence shown here is derived from an EMBL/GenBank/DDBJ whole genome shotgun (WGS) entry which is preliminary data.</text>
</comment>
<evidence type="ECO:0000313" key="2">
    <source>
        <dbReference type="Proteomes" id="UP001596406"/>
    </source>
</evidence>
<dbReference type="Proteomes" id="UP001596406">
    <property type="component" value="Unassembled WGS sequence"/>
</dbReference>
<dbReference type="EMBL" id="JBHSXM010000001">
    <property type="protein sequence ID" value="MFC6835955.1"/>
    <property type="molecule type" value="Genomic_DNA"/>
</dbReference>
<name>A0ABD5U8W0_9EURY</name>
<keyword evidence="2" id="KW-1185">Reference proteome</keyword>
<dbReference type="SUPFAM" id="SSF54285">
    <property type="entry name" value="MoaD/ThiS"/>
    <property type="match status" value="1"/>
</dbReference>
<protein>
    <recommendedName>
        <fullName evidence="3">MoaD/ThiS family protein</fullName>
    </recommendedName>
</protein>
<dbReference type="RefSeq" id="WP_304447649.1">
    <property type="nucleotide sequence ID" value="NZ_JARRAH010000001.1"/>
</dbReference>
<dbReference type="InterPro" id="IPR016155">
    <property type="entry name" value="Mopterin_synth/thiamin_S_b"/>
</dbReference>
<evidence type="ECO:0008006" key="3">
    <source>
        <dbReference type="Google" id="ProtNLM"/>
    </source>
</evidence>
<evidence type="ECO:0000313" key="1">
    <source>
        <dbReference type="EMBL" id="MFC6835955.1"/>
    </source>
</evidence>
<dbReference type="Gene3D" id="3.10.20.30">
    <property type="match status" value="1"/>
</dbReference>
<dbReference type="InterPro" id="IPR012675">
    <property type="entry name" value="Beta-grasp_dom_sf"/>
</dbReference>